<feature type="region of interest" description="Disordered" evidence="1">
    <location>
        <begin position="628"/>
        <end position="655"/>
    </location>
</feature>
<protein>
    <submittedName>
        <fullName evidence="5">NPCBM/NEW2 domain-containing protein</fullName>
    </submittedName>
</protein>
<feature type="compositionally biased region" description="Polar residues" evidence="1">
    <location>
        <begin position="629"/>
        <end position="641"/>
    </location>
</feature>
<dbReference type="InterPro" id="IPR036116">
    <property type="entry name" value="FN3_sf"/>
</dbReference>
<dbReference type="InterPro" id="IPR006626">
    <property type="entry name" value="PbH1"/>
</dbReference>
<dbReference type="Pfam" id="PF18911">
    <property type="entry name" value="PKD_4"/>
    <property type="match status" value="1"/>
</dbReference>
<accession>A0A9X2MZV5</accession>
<dbReference type="Gene3D" id="2.60.40.10">
    <property type="entry name" value="Immunoglobulins"/>
    <property type="match status" value="3"/>
</dbReference>
<sequence>MKSKRTVTSLFLSLVLLSAACPLPGALAAAPDVGSMISAADYGANGQDGLDDRAAIQAAVDGAAAGDTVLIPKGTYQLSGTVMGKSGVSIRGENRDKTIIQFVSEADTYMFYLHNVTNASVSDMTLDGNDSLIAMSAVVSEGGSGNQMRNLRVQDFAATEGFGPHALYVVGSTHVSIKDNIVTNIGTASIWGAAVRAGWGSANVTVENNVIANTGRGGILINDDSPGAVIRSNKITGSGLKEHGLSIELHTNVDNSIIEDNEVDFWISAVRSDTVAIRRNVVKPTDGRVGSIGLEVMADNAVTTDNIVDGGQQVGIQQSPGTGHQLWGYNVVKNMVMWGMQLQGEGTGQIEQFQYFYRNSFINTQEGNPSAAYPGYDGNGVRIHGSSQNLTFDSNLIAGNGRKGIEFTGASGVDRLSFTNNIITGNEDVAVDPYPAAAEHLEWKGNVVLRNGSNTQPSSRGFANPKPTADFEAPVLVRVGEPVTFVNKSKDNGSISHQLWDFGAGLPSSSAQPTFVYDKLGAYRVTLVVWDNEGRASLKERIVLVRPGRPDTQAPSAPTGLISPSQTDETIELSWNPAADNVGVVGYEVYVDGVLAGSTAPGETSFTVKGLSPLTSYSLTLRAKDAAGNVSTPSAPLSVTTEAPDAEPPSKPASLAATVSGATSVSLSWSASTDNKAVTGYEVYRNGILIGTTSGAASTIYEVTGLLPGTSNTFTVKAKDAAGNASEGSGSATAVQAAPSGDVYLSDFAWDSGTAGWGSIMRDKSSDGRPITLNGVEYAKGLGTHAASEIVYTVGGAYGRFLAEVGVDDETYGNGSVSFEVWLDGVLAYDSGVMTAESDTASIDLDIGGAQTLKLVVTNGGNGSDWDHADWGDARIVYGGGE</sequence>
<dbReference type="GO" id="GO:0016020">
    <property type="term" value="C:membrane"/>
    <property type="evidence" value="ECO:0007669"/>
    <property type="project" value="UniProtKB-SubCell"/>
</dbReference>
<dbReference type="SMART" id="SM00089">
    <property type="entry name" value="PKD"/>
    <property type="match status" value="2"/>
</dbReference>
<dbReference type="InterPro" id="IPR024535">
    <property type="entry name" value="RHGA/B-epi-like_pectate_lyase"/>
</dbReference>
<dbReference type="Pfam" id="PF12708">
    <property type="entry name" value="Pect-lyase_RHGA_epim"/>
    <property type="match status" value="1"/>
</dbReference>
<dbReference type="Pfam" id="PF00041">
    <property type="entry name" value="fn3"/>
    <property type="match status" value="2"/>
</dbReference>
<dbReference type="InterPro" id="IPR039448">
    <property type="entry name" value="Beta_helix"/>
</dbReference>
<dbReference type="InterPro" id="IPR013222">
    <property type="entry name" value="Glyco_hyd_98_carb-bd"/>
</dbReference>
<feature type="domain" description="Fibronectin type-III" evidence="4">
    <location>
        <begin position="648"/>
        <end position="740"/>
    </location>
</feature>
<dbReference type="Gene3D" id="2.160.20.10">
    <property type="entry name" value="Single-stranded right-handed beta-helix, Pectin lyase-like"/>
    <property type="match status" value="1"/>
</dbReference>
<dbReference type="InterPro" id="IPR035986">
    <property type="entry name" value="PKD_dom_sf"/>
</dbReference>
<name>A0A9X2MZV5_9BACL</name>
<dbReference type="SMART" id="SM00060">
    <property type="entry name" value="FN3"/>
    <property type="match status" value="2"/>
</dbReference>
<dbReference type="AlphaFoldDB" id="A0A9X2MZV5"/>
<feature type="domain" description="Fibronectin type-III" evidence="4">
    <location>
        <begin position="554"/>
        <end position="644"/>
    </location>
</feature>
<dbReference type="Proteomes" id="UP001141950">
    <property type="component" value="Unassembled WGS sequence"/>
</dbReference>
<dbReference type="InterPro" id="IPR012334">
    <property type="entry name" value="Pectin_lyas_fold"/>
</dbReference>
<dbReference type="InterPro" id="IPR003961">
    <property type="entry name" value="FN3_dom"/>
</dbReference>
<dbReference type="SUPFAM" id="SSF49299">
    <property type="entry name" value="PKD domain"/>
    <property type="match status" value="1"/>
</dbReference>
<dbReference type="InterPro" id="IPR050713">
    <property type="entry name" value="RTP_Phos/Ushers"/>
</dbReference>
<evidence type="ECO:0000256" key="1">
    <source>
        <dbReference type="SAM" id="MobiDB-lite"/>
    </source>
</evidence>
<gene>
    <name evidence="5" type="ORF">NQZ67_22015</name>
</gene>
<evidence type="ECO:0000259" key="3">
    <source>
        <dbReference type="PROSITE" id="PS50093"/>
    </source>
</evidence>
<dbReference type="SUPFAM" id="SSF51126">
    <property type="entry name" value="Pectin lyase-like"/>
    <property type="match status" value="2"/>
</dbReference>
<dbReference type="Pfam" id="PF08305">
    <property type="entry name" value="NPCBM"/>
    <property type="match status" value="1"/>
</dbReference>
<dbReference type="InterPro" id="IPR038637">
    <property type="entry name" value="NPCBM_sf"/>
</dbReference>
<dbReference type="SUPFAM" id="SSF49785">
    <property type="entry name" value="Galactose-binding domain-like"/>
    <property type="match status" value="1"/>
</dbReference>
<dbReference type="PANTHER" id="PTHR46957">
    <property type="entry name" value="CYTOKINE RECEPTOR"/>
    <property type="match status" value="1"/>
</dbReference>
<dbReference type="CDD" id="cd00063">
    <property type="entry name" value="FN3"/>
    <property type="match status" value="2"/>
</dbReference>
<dbReference type="Pfam" id="PF13229">
    <property type="entry name" value="Beta_helix"/>
    <property type="match status" value="1"/>
</dbReference>
<keyword evidence="6" id="KW-1185">Reference proteome</keyword>
<dbReference type="SUPFAM" id="SSF49265">
    <property type="entry name" value="Fibronectin type III"/>
    <property type="match status" value="1"/>
</dbReference>
<evidence type="ECO:0000256" key="2">
    <source>
        <dbReference type="SAM" id="SignalP"/>
    </source>
</evidence>
<evidence type="ECO:0000313" key="5">
    <source>
        <dbReference type="EMBL" id="MCR2806562.1"/>
    </source>
</evidence>
<dbReference type="InterPro" id="IPR000601">
    <property type="entry name" value="PKD_dom"/>
</dbReference>
<dbReference type="InterPro" id="IPR011050">
    <property type="entry name" value="Pectin_lyase_fold/virulence"/>
</dbReference>
<dbReference type="InterPro" id="IPR008979">
    <property type="entry name" value="Galactose-bd-like_sf"/>
</dbReference>
<dbReference type="PROSITE" id="PS51257">
    <property type="entry name" value="PROKAR_LIPOPROTEIN"/>
    <property type="match status" value="1"/>
</dbReference>
<feature type="chain" id="PRO_5040782992" evidence="2">
    <location>
        <begin position="29"/>
        <end position="882"/>
    </location>
</feature>
<dbReference type="SMART" id="SM00710">
    <property type="entry name" value="PbH1"/>
    <property type="match status" value="7"/>
</dbReference>
<feature type="signal peptide" evidence="2">
    <location>
        <begin position="1"/>
        <end position="28"/>
    </location>
</feature>
<dbReference type="EMBL" id="JANIPJ010000018">
    <property type="protein sequence ID" value="MCR2806562.1"/>
    <property type="molecule type" value="Genomic_DNA"/>
</dbReference>
<keyword evidence="2" id="KW-0732">Signal</keyword>
<dbReference type="PROSITE" id="PS50853">
    <property type="entry name" value="FN3"/>
    <property type="match status" value="2"/>
</dbReference>
<evidence type="ECO:0000259" key="4">
    <source>
        <dbReference type="PROSITE" id="PS50853"/>
    </source>
</evidence>
<comment type="caution">
    <text evidence="5">The sequence shown here is derived from an EMBL/GenBank/DDBJ whole genome shotgun (WGS) entry which is preliminary data.</text>
</comment>
<organism evidence="5 6">
    <name type="scientific">Paenibacillus soyae</name>
    <dbReference type="NCBI Taxonomy" id="2969249"/>
    <lineage>
        <taxon>Bacteria</taxon>
        <taxon>Bacillati</taxon>
        <taxon>Bacillota</taxon>
        <taxon>Bacilli</taxon>
        <taxon>Bacillales</taxon>
        <taxon>Paenibacillaceae</taxon>
        <taxon>Paenibacillus</taxon>
    </lineage>
</organism>
<dbReference type="PROSITE" id="PS50093">
    <property type="entry name" value="PKD"/>
    <property type="match status" value="1"/>
</dbReference>
<dbReference type="InterPro" id="IPR022409">
    <property type="entry name" value="PKD/Chitinase_dom"/>
</dbReference>
<dbReference type="InterPro" id="IPR013783">
    <property type="entry name" value="Ig-like_fold"/>
</dbReference>
<dbReference type="CDD" id="cd00146">
    <property type="entry name" value="PKD"/>
    <property type="match status" value="1"/>
</dbReference>
<reference evidence="5" key="1">
    <citation type="submission" date="2022-08" db="EMBL/GenBank/DDBJ databases">
        <title>The genomic sequence of strain Paenibacillus sp. SCIV0701.</title>
        <authorList>
            <person name="Zhao H."/>
        </authorList>
    </citation>
    <scope>NUCLEOTIDE SEQUENCE</scope>
    <source>
        <strain evidence="5">SCIV0701</strain>
    </source>
</reference>
<dbReference type="SMART" id="SM00776">
    <property type="entry name" value="NPCBM"/>
    <property type="match status" value="1"/>
</dbReference>
<evidence type="ECO:0000313" key="6">
    <source>
        <dbReference type="Proteomes" id="UP001141950"/>
    </source>
</evidence>
<dbReference type="PANTHER" id="PTHR46957:SF3">
    <property type="entry name" value="CYTOKINE RECEPTOR"/>
    <property type="match status" value="1"/>
</dbReference>
<feature type="domain" description="PKD" evidence="3">
    <location>
        <begin position="500"/>
        <end position="537"/>
    </location>
</feature>
<proteinExistence type="predicted"/>
<dbReference type="Gene3D" id="2.60.120.1060">
    <property type="entry name" value="NPCBM/NEW2 domain"/>
    <property type="match status" value="1"/>
</dbReference>
<dbReference type="RefSeq" id="WP_257450354.1">
    <property type="nucleotide sequence ID" value="NZ_JANIPJ010000018.1"/>
</dbReference>